<dbReference type="GO" id="GO:0007131">
    <property type="term" value="P:reciprocal meiotic recombination"/>
    <property type="evidence" value="ECO:0007669"/>
    <property type="project" value="TreeGrafter"/>
</dbReference>
<dbReference type="GO" id="GO:0003918">
    <property type="term" value="F:DNA topoisomerase type II (double strand cut, ATP-hydrolyzing) activity"/>
    <property type="evidence" value="ECO:0007669"/>
    <property type="project" value="UniProtKB-UniRule"/>
</dbReference>
<dbReference type="GO" id="GO:0046872">
    <property type="term" value="F:metal ion binding"/>
    <property type="evidence" value="ECO:0007669"/>
    <property type="project" value="UniProtKB-KW"/>
</dbReference>
<dbReference type="OrthoDB" id="5377392at2759"/>
<evidence type="ECO:0000256" key="5">
    <source>
        <dbReference type="ARBA" id="ARBA00022723"/>
    </source>
</evidence>
<feature type="compositionally biased region" description="Acidic residues" evidence="11">
    <location>
        <begin position="27"/>
        <end position="41"/>
    </location>
</feature>
<dbReference type="InterPro" id="IPR013049">
    <property type="entry name" value="Spo11/TopoVI_A_N"/>
</dbReference>
<evidence type="ECO:0000256" key="10">
    <source>
        <dbReference type="PROSITE-ProRule" id="PRU01385"/>
    </source>
</evidence>
<dbReference type="GO" id="GO:0003677">
    <property type="term" value="F:DNA binding"/>
    <property type="evidence" value="ECO:0007669"/>
    <property type="project" value="UniProtKB-UniRule"/>
</dbReference>
<evidence type="ECO:0000259" key="12">
    <source>
        <dbReference type="Pfam" id="PF04406"/>
    </source>
</evidence>
<sequence length="451" mass="50645">MEPDDFEDMLFGNIAPTDFQEYAERDTSDDDLLDNGDEDDATLWDSQEDLWPTLEGVADLLHAHDDDDSLEDYLQSHSTLTVSGARDRPWVIARLEDMLERIVDGLLDESESLTISLKSRSGISRKRANAVDDSGHPPQPKQRDFNFPGATAQEAWNFTVLLRIIELVYTGLLDNTVMTKRDLYYRHPDLFVKQSVVDRYVDDLACTLGVSRSQLNVGILVPKVGQDDTMDLTSVQWVLVIEKEATFRSLLSSAHWDTLGPHGMVLTAKGYPDVASRAFLRIIADQAPHLPIHCLVDSDPDGIAILSTYKYGSYRLAHEDVALSATPGLSLPTIRWLGVKSHHIIRTPVGECDTSPTTRLGLQGLMRLTARDRNKVSRMLEWDLCAEDGPEQGWRSELQTMLMLNIKAEMQILDEMPGGLVSWLSMELFKTYEEGPEHSTYTSSVDDGMLF</sequence>
<evidence type="ECO:0000256" key="9">
    <source>
        <dbReference type="ARBA" id="ARBA00023235"/>
    </source>
</evidence>
<feature type="domain" description="Spo11/DNA topoisomerase VI subunit A N-terminal" evidence="12">
    <location>
        <begin position="156"/>
        <end position="217"/>
    </location>
</feature>
<evidence type="ECO:0000259" key="13">
    <source>
        <dbReference type="Pfam" id="PF21180"/>
    </source>
</evidence>
<dbReference type="PANTHER" id="PTHR10848:SF0">
    <property type="entry name" value="MEIOTIC RECOMBINATION PROTEIN SPO11"/>
    <property type="match status" value="1"/>
</dbReference>
<evidence type="ECO:0000256" key="2">
    <source>
        <dbReference type="ARBA" id="ARBA00001946"/>
    </source>
</evidence>
<reference evidence="14" key="1">
    <citation type="journal article" date="2021" name="Nat. Commun.">
        <title>Genetic determinants of endophytism in the Arabidopsis root mycobiome.</title>
        <authorList>
            <person name="Mesny F."/>
            <person name="Miyauchi S."/>
            <person name="Thiergart T."/>
            <person name="Pickel B."/>
            <person name="Atanasova L."/>
            <person name="Karlsson M."/>
            <person name="Huettel B."/>
            <person name="Barry K.W."/>
            <person name="Haridas S."/>
            <person name="Chen C."/>
            <person name="Bauer D."/>
            <person name="Andreopoulos W."/>
            <person name="Pangilinan J."/>
            <person name="LaButti K."/>
            <person name="Riley R."/>
            <person name="Lipzen A."/>
            <person name="Clum A."/>
            <person name="Drula E."/>
            <person name="Henrissat B."/>
            <person name="Kohler A."/>
            <person name="Grigoriev I.V."/>
            <person name="Martin F.M."/>
            <person name="Hacquard S."/>
        </authorList>
    </citation>
    <scope>NUCLEOTIDE SEQUENCE</scope>
    <source>
        <strain evidence="14">MPI-SDFR-AT-0120</strain>
    </source>
</reference>
<name>A0A8K0R1X8_9PLEO</name>
<dbReference type="SUPFAM" id="SSF56726">
    <property type="entry name" value="DNA topoisomerase IV, alpha subunit"/>
    <property type="match status" value="1"/>
</dbReference>
<dbReference type="GO" id="GO:0042138">
    <property type="term" value="P:meiotic DNA double-strand break formation"/>
    <property type="evidence" value="ECO:0007669"/>
    <property type="project" value="TreeGrafter"/>
</dbReference>
<gene>
    <name evidence="14" type="ORF">FB567DRAFT_562803</name>
</gene>
<dbReference type="CDD" id="cd00223">
    <property type="entry name" value="TOPRIM_TopoIIB_SPO"/>
    <property type="match status" value="1"/>
</dbReference>
<comment type="cofactor">
    <cofactor evidence="2">
        <name>Mg(2+)</name>
        <dbReference type="ChEBI" id="CHEBI:18420"/>
    </cofactor>
</comment>
<feature type="active site" description="O-(5'-phospho-DNA)-tyrosine intermediate" evidence="10">
    <location>
        <position position="185"/>
    </location>
</feature>
<dbReference type="Gene3D" id="3.40.1360.10">
    <property type="match status" value="1"/>
</dbReference>
<keyword evidence="15" id="KW-1185">Reference proteome</keyword>
<dbReference type="FunFam" id="3.40.1360.10:FF:000018">
    <property type="entry name" value="Type II DNA topoisomerase VI subunit A"/>
    <property type="match status" value="1"/>
</dbReference>
<evidence type="ECO:0000313" key="15">
    <source>
        <dbReference type="Proteomes" id="UP000813461"/>
    </source>
</evidence>
<evidence type="ECO:0000256" key="6">
    <source>
        <dbReference type="ARBA" id="ARBA00022842"/>
    </source>
</evidence>
<dbReference type="PROSITE" id="PS52041">
    <property type="entry name" value="TOPO_IIB"/>
    <property type="match status" value="1"/>
</dbReference>
<dbReference type="AlphaFoldDB" id="A0A8K0R1X8"/>
<dbReference type="GO" id="GO:0000706">
    <property type="term" value="P:meiotic DNA double-strand break processing"/>
    <property type="evidence" value="ECO:0007669"/>
    <property type="project" value="TreeGrafter"/>
</dbReference>
<accession>A0A8K0R1X8</accession>
<evidence type="ECO:0000256" key="11">
    <source>
        <dbReference type="SAM" id="MobiDB-lite"/>
    </source>
</evidence>
<organism evidence="14 15">
    <name type="scientific">Paraphoma chrysanthemicola</name>
    <dbReference type="NCBI Taxonomy" id="798071"/>
    <lineage>
        <taxon>Eukaryota</taxon>
        <taxon>Fungi</taxon>
        <taxon>Dikarya</taxon>
        <taxon>Ascomycota</taxon>
        <taxon>Pezizomycotina</taxon>
        <taxon>Dothideomycetes</taxon>
        <taxon>Pleosporomycetidae</taxon>
        <taxon>Pleosporales</taxon>
        <taxon>Pleosporineae</taxon>
        <taxon>Phaeosphaeriaceae</taxon>
        <taxon>Paraphoma</taxon>
    </lineage>
</organism>
<evidence type="ECO:0000256" key="7">
    <source>
        <dbReference type="ARBA" id="ARBA00023029"/>
    </source>
</evidence>
<comment type="similarity">
    <text evidence="3 10">Belongs to the TOP6A family.</text>
</comment>
<evidence type="ECO:0000256" key="4">
    <source>
        <dbReference type="ARBA" id="ARBA00012895"/>
    </source>
</evidence>
<dbReference type="EC" id="5.6.2.2" evidence="4"/>
<proteinExistence type="inferred from homology"/>
<dbReference type="GO" id="GO:0000228">
    <property type="term" value="C:nuclear chromosome"/>
    <property type="evidence" value="ECO:0007669"/>
    <property type="project" value="TreeGrafter"/>
</dbReference>
<dbReference type="Pfam" id="PF21180">
    <property type="entry name" value="TOP6A-Spo11_Toprim"/>
    <property type="match status" value="1"/>
</dbReference>
<comment type="caution">
    <text evidence="14">The sequence shown here is derived from an EMBL/GenBank/DDBJ whole genome shotgun (WGS) entry which is preliminary data.</text>
</comment>
<dbReference type="InterPro" id="IPR036078">
    <property type="entry name" value="Spo11/TopoVI_A_sf"/>
</dbReference>
<dbReference type="InterPro" id="IPR002815">
    <property type="entry name" value="Spo11/TopoVI_A"/>
</dbReference>
<dbReference type="PRINTS" id="PR01550">
    <property type="entry name" value="TOP6AFAMILY"/>
</dbReference>
<protein>
    <recommendedName>
        <fullName evidence="4">DNA topoisomerase (ATP-hydrolyzing)</fullName>
        <ecNumber evidence="4">5.6.2.2</ecNumber>
    </recommendedName>
</protein>
<evidence type="ECO:0000256" key="3">
    <source>
        <dbReference type="ARBA" id="ARBA00006559"/>
    </source>
</evidence>
<dbReference type="Proteomes" id="UP000813461">
    <property type="component" value="Unassembled WGS sequence"/>
</dbReference>
<dbReference type="EMBL" id="JAGMVJ010000016">
    <property type="protein sequence ID" value="KAH7079721.1"/>
    <property type="molecule type" value="Genomic_DNA"/>
</dbReference>
<keyword evidence="9 10" id="KW-0413">Isomerase</keyword>
<dbReference type="GO" id="GO:0005524">
    <property type="term" value="F:ATP binding"/>
    <property type="evidence" value="ECO:0007669"/>
    <property type="project" value="InterPro"/>
</dbReference>
<dbReference type="InterPro" id="IPR034136">
    <property type="entry name" value="TOPRIM_Topo6A/Spo11"/>
</dbReference>
<evidence type="ECO:0000256" key="8">
    <source>
        <dbReference type="ARBA" id="ARBA00023125"/>
    </source>
</evidence>
<feature type="region of interest" description="Disordered" evidence="11">
    <location>
        <begin position="20"/>
        <end position="41"/>
    </location>
</feature>
<keyword evidence="7 10" id="KW-0799">Topoisomerase</keyword>
<keyword evidence="8 10" id="KW-0238">DNA-binding</keyword>
<dbReference type="Pfam" id="PF04406">
    <property type="entry name" value="TP6A_N"/>
    <property type="match status" value="1"/>
</dbReference>
<dbReference type="PANTHER" id="PTHR10848">
    <property type="entry name" value="MEIOTIC RECOMBINATION PROTEIN SPO11"/>
    <property type="match status" value="1"/>
</dbReference>
<keyword evidence="5" id="KW-0479">Metal-binding</keyword>
<comment type="catalytic activity">
    <reaction evidence="1 10">
        <text>ATP-dependent breakage, passage and rejoining of double-stranded DNA.</text>
        <dbReference type="EC" id="5.6.2.2"/>
    </reaction>
</comment>
<keyword evidence="6" id="KW-0460">Magnesium</keyword>
<evidence type="ECO:0000313" key="14">
    <source>
        <dbReference type="EMBL" id="KAH7079721.1"/>
    </source>
</evidence>
<feature type="domain" description="Topoisomerase 6 subunit A/Spo11 TOPRIM" evidence="13">
    <location>
        <begin position="237"/>
        <end position="415"/>
    </location>
</feature>
<evidence type="ECO:0000256" key="1">
    <source>
        <dbReference type="ARBA" id="ARBA00000185"/>
    </source>
</evidence>